<dbReference type="Proteomes" id="UP000059672">
    <property type="component" value="Chromosome"/>
</dbReference>
<dbReference type="OrthoDB" id="1449142at2"/>
<evidence type="ECO:0000313" key="3">
    <source>
        <dbReference type="Proteomes" id="UP000059672"/>
    </source>
</evidence>
<organism evidence="2 3">
    <name type="scientific">Lutibacter profundi</name>
    <dbReference type="NCBI Taxonomy" id="1622118"/>
    <lineage>
        <taxon>Bacteria</taxon>
        <taxon>Pseudomonadati</taxon>
        <taxon>Bacteroidota</taxon>
        <taxon>Flavobacteriia</taxon>
        <taxon>Flavobacteriales</taxon>
        <taxon>Flavobacteriaceae</taxon>
        <taxon>Lutibacter</taxon>
    </lineage>
</organism>
<feature type="transmembrane region" description="Helical" evidence="1">
    <location>
        <begin position="160"/>
        <end position="181"/>
    </location>
</feature>
<reference evidence="2 3" key="2">
    <citation type="journal article" date="2016" name="Int. J. Syst. Evol. Microbiol.">
        <title>Lutibacter profundi sp. nov., isolated from a deep-sea hydrothermal system on the Arctic Mid-Ocean Ridge and emended description of the genus Lutibacter.</title>
        <authorList>
            <person name="Le Moine Bauer S."/>
            <person name="Roalkvam I."/>
            <person name="Steen I.H."/>
            <person name="Dahle H."/>
        </authorList>
    </citation>
    <scope>NUCLEOTIDE SEQUENCE [LARGE SCALE GENOMIC DNA]</scope>
    <source>
        <strain evidence="2 3">LP1</strain>
    </source>
</reference>
<feature type="transmembrane region" description="Helical" evidence="1">
    <location>
        <begin position="21"/>
        <end position="47"/>
    </location>
</feature>
<dbReference type="KEGG" id="lut:Lupro_02995"/>
<protein>
    <submittedName>
        <fullName evidence="2">Uncharacterized protein</fullName>
    </submittedName>
</protein>
<keyword evidence="1" id="KW-0812">Transmembrane</keyword>
<dbReference type="STRING" id="1622118.Lupro_02995"/>
<evidence type="ECO:0000313" key="2">
    <source>
        <dbReference type="EMBL" id="AMC10282.1"/>
    </source>
</evidence>
<keyword evidence="1" id="KW-0472">Membrane</keyword>
<gene>
    <name evidence="2" type="ORF">Lupro_02995</name>
</gene>
<proteinExistence type="predicted"/>
<dbReference type="RefSeq" id="WP_068206141.1">
    <property type="nucleotide sequence ID" value="NZ_CP013355.1"/>
</dbReference>
<sequence length="217" mass="25337">MTESIKHFFNLLFDNSKSWTFRTAAGISIIGFLILTDITLSFTYNIYINNKIDQLEKIQTLKKDYKYDSLKLKKIVFLENKILNKEHYTEFLSRNLSNISFKSSIKDQNVNQSTTDTITTTKPIQSLFWMVFSSNYLLVLISPFLILLPVYNRESRTGAGILGWFASLVMIVAIVTLITWISYQIPLIWHNPIWNYILNFLIHTLLLILIVKLNKKN</sequence>
<keyword evidence="1" id="KW-1133">Transmembrane helix</keyword>
<dbReference type="AlphaFoldDB" id="A0A109RN43"/>
<accession>A0A109RN43</accession>
<dbReference type="EMBL" id="CP013355">
    <property type="protein sequence ID" value="AMC10282.1"/>
    <property type="molecule type" value="Genomic_DNA"/>
</dbReference>
<name>A0A109RN43_9FLAO</name>
<feature type="transmembrane region" description="Helical" evidence="1">
    <location>
        <begin position="193"/>
        <end position="211"/>
    </location>
</feature>
<evidence type="ECO:0000256" key="1">
    <source>
        <dbReference type="SAM" id="Phobius"/>
    </source>
</evidence>
<feature type="transmembrane region" description="Helical" evidence="1">
    <location>
        <begin position="127"/>
        <end position="148"/>
    </location>
</feature>
<keyword evidence="3" id="KW-1185">Reference proteome</keyword>
<reference evidence="3" key="1">
    <citation type="submission" date="2015-12" db="EMBL/GenBank/DDBJ databases">
        <title>Complete genome sequence of Lutibacter profundus strain LP1.</title>
        <authorList>
            <person name="Wissuwa J."/>
            <person name="Le Moine Bauer S."/>
            <person name="Stokke R."/>
            <person name="Dahle H."/>
            <person name="Steen I.H."/>
        </authorList>
    </citation>
    <scope>NUCLEOTIDE SEQUENCE [LARGE SCALE GENOMIC DNA]</scope>
    <source>
        <strain evidence="3">LP1</strain>
    </source>
</reference>